<accession>A0A1M7DAJ6</accession>
<gene>
    <name evidence="1" type="ORF">GCM10010984_30870</name>
    <name evidence="2" type="ORF">SAMN05443634_1233</name>
</gene>
<dbReference type="Proteomes" id="UP000650994">
    <property type="component" value="Unassembled WGS sequence"/>
</dbReference>
<dbReference type="STRING" id="1434701.SAMN05443634_1233"/>
<reference evidence="4" key="4">
    <citation type="journal article" date="2019" name="Int. J. Syst. Evol. Microbiol.">
        <title>The Global Catalogue of Microorganisms (GCM) 10K type strain sequencing project: providing services to taxonomists for standard genome sequencing and annotation.</title>
        <authorList>
            <consortium name="The Broad Institute Genomics Platform"/>
            <consortium name="The Broad Institute Genome Sequencing Center for Infectious Disease"/>
            <person name="Wu L."/>
            <person name="Ma J."/>
        </authorList>
    </citation>
    <scope>NUCLEOTIDE SEQUENCE [LARGE SCALE GENOMIC DNA]</scope>
    <source>
        <strain evidence="4">CGMCC 1.12707</strain>
    </source>
</reference>
<dbReference type="OrthoDB" id="9941807at2"/>
<name>A0A1M7DAJ6_9FLAO</name>
<dbReference type="PROSITE" id="PS51257">
    <property type="entry name" value="PROKAR_LIPOPROTEIN"/>
    <property type="match status" value="1"/>
</dbReference>
<evidence type="ECO:0000313" key="4">
    <source>
        <dbReference type="Proteomes" id="UP000650994"/>
    </source>
</evidence>
<dbReference type="RefSeq" id="WP_072934139.1">
    <property type="nucleotide sequence ID" value="NZ_BMFL01000041.1"/>
</dbReference>
<evidence type="ECO:0008006" key="5">
    <source>
        <dbReference type="Google" id="ProtNLM"/>
    </source>
</evidence>
<dbReference type="AlphaFoldDB" id="A0A1M7DAJ6"/>
<organism evidence="2 3">
    <name type="scientific">Chishuiella changwenlii</name>
    <dbReference type="NCBI Taxonomy" id="1434701"/>
    <lineage>
        <taxon>Bacteria</taxon>
        <taxon>Pseudomonadati</taxon>
        <taxon>Bacteroidota</taxon>
        <taxon>Flavobacteriia</taxon>
        <taxon>Flavobacteriales</taxon>
        <taxon>Weeksellaceae</taxon>
        <taxon>Chishuiella</taxon>
    </lineage>
</organism>
<evidence type="ECO:0000313" key="1">
    <source>
        <dbReference type="EMBL" id="GGF11691.1"/>
    </source>
</evidence>
<keyword evidence="4" id="KW-1185">Reference proteome</keyword>
<reference evidence="2" key="3">
    <citation type="submission" date="2016-11" db="EMBL/GenBank/DDBJ databases">
        <authorList>
            <person name="Jaros S."/>
            <person name="Januszkiewicz K."/>
            <person name="Wedrychowicz H."/>
        </authorList>
    </citation>
    <scope>NUCLEOTIDE SEQUENCE [LARGE SCALE GENOMIC DNA]</scope>
    <source>
        <strain evidence="2">DSM 27989</strain>
    </source>
</reference>
<reference evidence="1" key="5">
    <citation type="submission" date="2024-05" db="EMBL/GenBank/DDBJ databases">
        <authorList>
            <person name="Sun Q."/>
            <person name="Zhou Y."/>
        </authorList>
    </citation>
    <scope>NUCLEOTIDE SEQUENCE</scope>
    <source>
        <strain evidence="1">CGMCC 1.12707</strain>
    </source>
</reference>
<protein>
    <recommendedName>
        <fullName evidence="5">Lipoprotein</fullName>
    </recommendedName>
</protein>
<dbReference type="EMBL" id="BMFL01000041">
    <property type="protein sequence ID" value="GGF11691.1"/>
    <property type="molecule type" value="Genomic_DNA"/>
</dbReference>
<evidence type="ECO:0000313" key="3">
    <source>
        <dbReference type="Proteomes" id="UP000184120"/>
    </source>
</evidence>
<reference evidence="1" key="1">
    <citation type="journal article" date="2014" name="Int. J. Syst. Evol. Microbiol.">
        <title>Complete genome of a new Firmicutes species belonging to the dominant human colonic microbiota ('Ruminococcus bicirculans') reveals two chromosomes and a selective capacity to utilize plant glucans.</title>
        <authorList>
            <consortium name="NISC Comparative Sequencing Program"/>
            <person name="Wegmann U."/>
            <person name="Louis P."/>
            <person name="Goesmann A."/>
            <person name="Henrissat B."/>
            <person name="Duncan S.H."/>
            <person name="Flint H.J."/>
        </authorList>
    </citation>
    <scope>NUCLEOTIDE SEQUENCE</scope>
    <source>
        <strain evidence="1">CGMCC 1.12707</strain>
    </source>
</reference>
<evidence type="ECO:0000313" key="2">
    <source>
        <dbReference type="EMBL" id="SHL76475.1"/>
    </source>
</evidence>
<proteinExistence type="predicted"/>
<dbReference type="Proteomes" id="UP000184120">
    <property type="component" value="Unassembled WGS sequence"/>
</dbReference>
<dbReference type="EMBL" id="FRBH01000023">
    <property type="protein sequence ID" value="SHL76475.1"/>
    <property type="molecule type" value="Genomic_DNA"/>
</dbReference>
<reference evidence="3" key="2">
    <citation type="submission" date="2016-11" db="EMBL/GenBank/DDBJ databases">
        <authorList>
            <person name="Varghese N."/>
            <person name="Submissions S."/>
        </authorList>
    </citation>
    <scope>NUCLEOTIDE SEQUENCE [LARGE SCALE GENOMIC DNA]</scope>
    <source>
        <strain evidence="3">DSM 27989</strain>
    </source>
</reference>
<sequence>MKKCFNKQKYISSIYILLSVFTINIVQSCTKKKITLKAAKDDIIEVIYYKNDSIDLEVKGIYEKAYIKAGIFINIDNDFYYSGKKGSKYLMFSTKKDTVFEYENENELNYLYEIKKVSNNSFKTTCIYVNDYGEKHIFQMIYYDKDYKIFKIVRNGKNYE</sequence>